<evidence type="ECO:0000313" key="3">
    <source>
        <dbReference type="Proteomes" id="UP001201217"/>
    </source>
</evidence>
<evidence type="ECO:0000259" key="1">
    <source>
        <dbReference type="SMART" id="SM00954"/>
    </source>
</evidence>
<proteinExistence type="predicted"/>
<name>A0ABS9EEA3_9HYPH</name>
<dbReference type="InterPro" id="IPR043519">
    <property type="entry name" value="NT_sf"/>
</dbReference>
<dbReference type="EMBL" id="JAKGTI010000003">
    <property type="protein sequence ID" value="MCF4099781.1"/>
    <property type="molecule type" value="Genomic_DNA"/>
</dbReference>
<organism evidence="2 3">
    <name type="scientific">Maritalea mediterranea</name>
    <dbReference type="NCBI Taxonomy" id="2909667"/>
    <lineage>
        <taxon>Bacteria</taxon>
        <taxon>Pseudomonadati</taxon>
        <taxon>Pseudomonadota</taxon>
        <taxon>Alphaproteobacteria</taxon>
        <taxon>Hyphomicrobiales</taxon>
        <taxon>Devosiaceae</taxon>
        <taxon>Maritalea</taxon>
    </lineage>
</organism>
<sequence length="370" mass="42072">MTDLNEKELNELINDCMAEYDGATDRIGKLVRVATERLEFELAKKGIMSRVTGRVKSRESVQGKLRKWLAHPEIFSHKIEALRAKRGLFIAMGDLAALRVMTYIENDRHKVVDLARDCFSHHPKDKNFGLEVKEDDPRIKNNENNFYRASHLQVRLKENDLVGNNANLKHDSCELQVTSMLAHVWNEIEHDIGYKSNNGQVSADEKSALASLGMLTKTGDNVIANLILANKSRIDEFRDRQNRFSNPEALTAFLDKHFGQFRVGTSAIDNGKNSHSFLDALRTLDFDHPNELVRQISPRQVIEAHQITRRMLELQRARNASKNIVELCTCDTYLTALFCSYSDEIIDTPKNKGVRFIALAKVYSDVCANA</sequence>
<dbReference type="CDD" id="cd05399">
    <property type="entry name" value="NT_Rel-Spo_like"/>
    <property type="match status" value="1"/>
</dbReference>
<keyword evidence="3" id="KW-1185">Reference proteome</keyword>
<dbReference type="SUPFAM" id="SSF81301">
    <property type="entry name" value="Nucleotidyltransferase"/>
    <property type="match status" value="1"/>
</dbReference>
<dbReference type="InterPro" id="IPR007685">
    <property type="entry name" value="RelA_SpoT"/>
</dbReference>
<feature type="domain" description="RelA/SpoT" evidence="1">
    <location>
        <begin position="53"/>
        <end position="200"/>
    </location>
</feature>
<evidence type="ECO:0000313" key="2">
    <source>
        <dbReference type="EMBL" id="MCF4099781.1"/>
    </source>
</evidence>
<dbReference type="RefSeq" id="WP_236115490.1">
    <property type="nucleotide sequence ID" value="NZ_JAKGTI010000003.1"/>
</dbReference>
<dbReference type="Gene3D" id="3.30.460.10">
    <property type="entry name" value="Beta Polymerase, domain 2"/>
    <property type="match status" value="1"/>
</dbReference>
<accession>A0ABS9EEA3</accession>
<reference evidence="2 3" key="1">
    <citation type="submission" date="2022-01" db="EMBL/GenBank/DDBJ databases">
        <title>Maritalea mediterranea sp. nov., isolated from marine plastic residues from the Malva-rosa beach (Valencia, Spain).</title>
        <authorList>
            <person name="Vidal-Verdu A."/>
            <person name="Molina-Menor E."/>
            <person name="Pascual J."/>
            <person name="Pereto J."/>
            <person name="Porcar M."/>
        </authorList>
    </citation>
    <scope>NUCLEOTIDE SEQUENCE [LARGE SCALE GENOMIC DNA]</scope>
    <source>
        <strain evidence="2 3">P4.10X</strain>
    </source>
</reference>
<dbReference type="PANTHER" id="PTHR41773">
    <property type="entry name" value="GTP PYROPHOSPHATASE-RELATED"/>
    <property type="match status" value="1"/>
</dbReference>
<dbReference type="Pfam" id="PF04607">
    <property type="entry name" value="RelA_SpoT"/>
    <property type="match status" value="1"/>
</dbReference>
<comment type="caution">
    <text evidence="2">The sequence shown here is derived from an EMBL/GenBank/DDBJ whole genome shotgun (WGS) entry which is preliminary data.</text>
</comment>
<protein>
    <recommendedName>
        <fullName evidence="1">RelA/SpoT domain-containing protein</fullName>
    </recommendedName>
</protein>
<dbReference type="Proteomes" id="UP001201217">
    <property type="component" value="Unassembled WGS sequence"/>
</dbReference>
<dbReference type="SMART" id="SM00954">
    <property type="entry name" value="RelA_SpoT"/>
    <property type="match status" value="1"/>
</dbReference>
<dbReference type="PANTHER" id="PTHR41773:SF1">
    <property type="entry name" value="RELA_SPOT DOMAIN-CONTAINING PROTEIN"/>
    <property type="match status" value="1"/>
</dbReference>
<gene>
    <name evidence="2" type="ORF">L1I42_14900</name>
</gene>